<comment type="caution">
    <text evidence="7">The sequence shown here is derived from an EMBL/GenBank/DDBJ whole genome shotgun (WGS) entry which is preliminary data.</text>
</comment>
<comment type="similarity">
    <text evidence="1">Belongs to the Gfo/Idh/MocA family.</text>
</comment>
<evidence type="ECO:0000256" key="5">
    <source>
        <dbReference type="ARBA" id="ARBA00049233"/>
    </source>
</evidence>
<comment type="catalytic activity">
    <reaction evidence="5">
        <text>D-xylose + NADP(+) = D-xylono-1,5-lactone + NADPH + H(+)</text>
        <dbReference type="Rhea" id="RHEA:22000"/>
        <dbReference type="ChEBI" id="CHEBI:15378"/>
        <dbReference type="ChEBI" id="CHEBI:15867"/>
        <dbReference type="ChEBI" id="CHEBI:53455"/>
        <dbReference type="ChEBI" id="CHEBI:57783"/>
        <dbReference type="ChEBI" id="CHEBI:58349"/>
        <dbReference type="EC" id="1.1.1.179"/>
    </reaction>
</comment>
<dbReference type="OrthoDB" id="64915at2759"/>
<organism evidence="7 8">
    <name type="scientific">Coprinellus micaceus</name>
    <name type="common">Glistening ink-cap mushroom</name>
    <name type="synonym">Coprinus micaceus</name>
    <dbReference type="NCBI Taxonomy" id="71717"/>
    <lineage>
        <taxon>Eukaryota</taxon>
        <taxon>Fungi</taxon>
        <taxon>Dikarya</taxon>
        <taxon>Basidiomycota</taxon>
        <taxon>Agaricomycotina</taxon>
        <taxon>Agaricomycetes</taxon>
        <taxon>Agaricomycetidae</taxon>
        <taxon>Agaricales</taxon>
        <taxon>Agaricineae</taxon>
        <taxon>Psathyrellaceae</taxon>
        <taxon>Coprinellus</taxon>
    </lineage>
</organism>
<evidence type="ECO:0000313" key="7">
    <source>
        <dbReference type="EMBL" id="TEB22074.1"/>
    </source>
</evidence>
<dbReference type="SUPFAM" id="SSF51735">
    <property type="entry name" value="NAD(P)-binding Rossmann-fold domains"/>
    <property type="match status" value="1"/>
</dbReference>
<feature type="domain" description="Gfo/Idh/MocA-like oxidoreductase N-terminal" evidence="6">
    <location>
        <begin position="54"/>
        <end position="122"/>
    </location>
</feature>
<dbReference type="EMBL" id="QPFP01000097">
    <property type="protein sequence ID" value="TEB22074.1"/>
    <property type="molecule type" value="Genomic_DNA"/>
</dbReference>
<dbReference type="PANTHER" id="PTHR22604">
    <property type="entry name" value="OXIDOREDUCTASES"/>
    <property type="match status" value="1"/>
</dbReference>
<dbReference type="PANTHER" id="PTHR22604:SF105">
    <property type="entry name" value="TRANS-1,2-DIHYDROBENZENE-1,2-DIOL DEHYDROGENASE"/>
    <property type="match status" value="1"/>
</dbReference>
<keyword evidence="2" id="KW-0560">Oxidoreductase</keyword>
<dbReference type="InterPro" id="IPR050984">
    <property type="entry name" value="Gfo/Idh/MocA_domain"/>
</dbReference>
<evidence type="ECO:0000313" key="8">
    <source>
        <dbReference type="Proteomes" id="UP000298030"/>
    </source>
</evidence>
<dbReference type="InterPro" id="IPR000683">
    <property type="entry name" value="Gfo/Idh/MocA-like_OxRdtase_N"/>
</dbReference>
<reference evidence="7 8" key="1">
    <citation type="journal article" date="2019" name="Nat. Ecol. Evol.">
        <title>Megaphylogeny resolves global patterns of mushroom evolution.</title>
        <authorList>
            <person name="Varga T."/>
            <person name="Krizsan K."/>
            <person name="Foldi C."/>
            <person name="Dima B."/>
            <person name="Sanchez-Garcia M."/>
            <person name="Sanchez-Ramirez S."/>
            <person name="Szollosi G.J."/>
            <person name="Szarkandi J.G."/>
            <person name="Papp V."/>
            <person name="Albert L."/>
            <person name="Andreopoulos W."/>
            <person name="Angelini C."/>
            <person name="Antonin V."/>
            <person name="Barry K.W."/>
            <person name="Bougher N.L."/>
            <person name="Buchanan P."/>
            <person name="Buyck B."/>
            <person name="Bense V."/>
            <person name="Catcheside P."/>
            <person name="Chovatia M."/>
            <person name="Cooper J."/>
            <person name="Damon W."/>
            <person name="Desjardin D."/>
            <person name="Finy P."/>
            <person name="Geml J."/>
            <person name="Haridas S."/>
            <person name="Hughes K."/>
            <person name="Justo A."/>
            <person name="Karasinski D."/>
            <person name="Kautmanova I."/>
            <person name="Kiss B."/>
            <person name="Kocsube S."/>
            <person name="Kotiranta H."/>
            <person name="LaButti K.M."/>
            <person name="Lechner B.E."/>
            <person name="Liimatainen K."/>
            <person name="Lipzen A."/>
            <person name="Lukacs Z."/>
            <person name="Mihaltcheva S."/>
            <person name="Morgado L.N."/>
            <person name="Niskanen T."/>
            <person name="Noordeloos M.E."/>
            <person name="Ohm R.A."/>
            <person name="Ortiz-Santana B."/>
            <person name="Ovrebo C."/>
            <person name="Racz N."/>
            <person name="Riley R."/>
            <person name="Savchenko A."/>
            <person name="Shiryaev A."/>
            <person name="Soop K."/>
            <person name="Spirin V."/>
            <person name="Szebenyi C."/>
            <person name="Tomsovsky M."/>
            <person name="Tulloss R.E."/>
            <person name="Uehling J."/>
            <person name="Grigoriev I.V."/>
            <person name="Vagvolgyi C."/>
            <person name="Papp T."/>
            <person name="Martin F.M."/>
            <person name="Miettinen O."/>
            <person name="Hibbett D.S."/>
            <person name="Nagy L.G."/>
        </authorList>
    </citation>
    <scope>NUCLEOTIDE SEQUENCE [LARGE SCALE GENOMIC DNA]</scope>
    <source>
        <strain evidence="7 8">FP101781</strain>
    </source>
</reference>
<evidence type="ECO:0000256" key="4">
    <source>
        <dbReference type="ARBA" id="ARBA00042988"/>
    </source>
</evidence>
<dbReference type="InterPro" id="IPR036291">
    <property type="entry name" value="NAD(P)-bd_dom_sf"/>
</dbReference>
<protein>
    <recommendedName>
        <fullName evidence="3">D-xylose 1-dehydrogenase (NADP(+), D-xylono-1,5-lactone-forming)</fullName>
        <ecNumber evidence="3">1.1.1.179</ecNumber>
    </recommendedName>
    <alternativeName>
        <fullName evidence="4">D-xylose-NADP dehydrogenase</fullName>
    </alternativeName>
</protein>
<evidence type="ECO:0000256" key="1">
    <source>
        <dbReference type="ARBA" id="ARBA00010928"/>
    </source>
</evidence>
<accession>A0A4Y7SKE5</accession>
<dbReference type="GO" id="GO:0000166">
    <property type="term" value="F:nucleotide binding"/>
    <property type="evidence" value="ECO:0007669"/>
    <property type="project" value="InterPro"/>
</dbReference>
<evidence type="ECO:0000256" key="2">
    <source>
        <dbReference type="ARBA" id="ARBA00023002"/>
    </source>
</evidence>
<name>A0A4Y7SKE5_COPMI</name>
<dbReference type="Pfam" id="PF01408">
    <property type="entry name" value="GFO_IDH_MocA"/>
    <property type="match status" value="1"/>
</dbReference>
<dbReference type="Gene3D" id="3.30.360.10">
    <property type="entry name" value="Dihydrodipicolinate Reductase, domain 2"/>
    <property type="match status" value="1"/>
</dbReference>
<sequence length="476" mass="51970">MATLVLGALTYIQQSINAWRYTAPEKVDNPLKAGVLCADTLDITGLIDPSKTHPDVLLWGLASSSTTTTTSLSSQHAFKRTYASFPVLLSDPQIDFVYISLPTSLRFEWASKALQAGKHVLIGGTGTGGVLGGIGGGAFTSNAQEAEALVKLAEEKGLILNSGTLGKIVKTSTQMTLGTPAVPKDDGRWHYESCGGSLMELGSSVLGVTKFAVGAGDPEKVLFAKAYPAEHDANVDGSMHATLKFSRNSTKKGTAKGNAPYTPDLARPWWHGLIPRIWELPSILVETTHSEVYFYNFHSPHLYHYIAVTDKSTGRTSYEQCYKGGPVWTRGNGNAGEGEEARGEDHWSTHRYMLEAFVDRVRGRDGGRVWWCDGRESVEGMKAVDEVYRACGLPSSREASDRTIATFLFMSRRGWEVGVESEGRGPSRLIAAALFPTRTVDWCSKSSVEVQRRESGHDPVYYWVTIGYTSNTRSRA</sequence>
<dbReference type="AlphaFoldDB" id="A0A4Y7SKE5"/>
<dbReference type="EC" id="1.1.1.179" evidence="3"/>
<gene>
    <name evidence="7" type="ORF">FA13DRAFT_1778914</name>
</gene>
<proteinExistence type="inferred from homology"/>
<dbReference type="Gene3D" id="3.40.50.720">
    <property type="entry name" value="NAD(P)-binding Rossmann-like Domain"/>
    <property type="match status" value="1"/>
</dbReference>
<evidence type="ECO:0000259" key="6">
    <source>
        <dbReference type="Pfam" id="PF01408"/>
    </source>
</evidence>
<dbReference type="STRING" id="71717.A0A4Y7SKE5"/>
<keyword evidence="8" id="KW-1185">Reference proteome</keyword>
<dbReference type="Proteomes" id="UP000298030">
    <property type="component" value="Unassembled WGS sequence"/>
</dbReference>
<dbReference type="SUPFAM" id="SSF55347">
    <property type="entry name" value="Glyceraldehyde-3-phosphate dehydrogenase-like, C-terminal domain"/>
    <property type="match status" value="1"/>
</dbReference>
<dbReference type="GO" id="GO:0047837">
    <property type="term" value="F:D-xylose 1-dehydrogenase (NADP+) activity"/>
    <property type="evidence" value="ECO:0007669"/>
    <property type="project" value="UniProtKB-EC"/>
</dbReference>
<evidence type="ECO:0000256" key="3">
    <source>
        <dbReference type="ARBA" id="ARBA00038984"/>
    </source>
</evidence>